<dbReference type="GO" id="GO:0005506">
    <property type="term" value="F:iron ion binding"/>
    <property type="evidence" value="ECO:0007669"/>
    <property type="project" value="InterPro"/>
</dbReference>
<dbReference type="PANTHER" id="PTHR21624:SF1">
    <property type="entry name" value="ALKYLGLYCEROL MONOOXYGENASE"/>
    <property type="match status" value="1"/>
</dbReference>
<evidence type="ECO:0000256" key="1">
    <source>
        <dbReference type="ARBA" id="ARBA00004127"/>
    </source>
</evidence>
<accession>A0AAP2GGI6</accession>
<keyword evidence="6 7" id="KW-0472">Membrane</keyword>
<keyword evidence="2 7" id="KW-0812">Transmembrane</keyword>
<keyword evidence="10" id="KW-1185">Reference proteome</keyword>
<keyword evidence="5" id="KW-0443">Lipid metabolism</keyword>
<sequence>MEYISSDHWATLNYAALAIPAFFIFTGLEYAAALRQKKPHLFKFDSSVANISIGVAERLLNLFLTASFYGLFQYVYTHFAVWSIPNTWWVWVIMLLATDLVWYWYHRFGHEINLFWAAHIVHHQSEEFNYTVSARITTLQALIRNLFWCILPLAGFHPDMVIATLIIHGTYSFFTHTQLIGKLGWLEYILITPSHHRVHHASNEKYLNKNYGDLFVFWDKLFGTFQREEEEPVYGLTHPLKSYSFIWQHVHYFLELGLAVRRTPGFLRKLKIIFGNPELLDQNLRAALEQKFLPHKEEPKPRIRHKAYVLIQVVLVIIIAFILTLFYRHLDTPDVLTGVLFVAITLINCGALLEQRHWIYYLEQVRLVLLSGYLAYTFDQPVWLAAGVIVSTLMLWPAWPARKWFLEFIYG</sequence>
<dbReference type="RefSeq" id="WP_254094148.1">
    <property type="nucleotide sequence ID" value="NZ_JAHESC010000073.1"/>
</dbReference>
<feature type="transmembrane region" description="Helical" evidence="7">
    <location>
        <begin position="55"/>
        <end position="76"/>
    </location>
</feature>
<feature type="transmembrane region" description="Helical" evidence="7">
    <location>
        <begin position="335"/>
        <end position="353"/>
    </location>
</feature>
<name>A0AAP2GGI6_9BACT</name>
<dbReference type="InterPro" id="IPR051689">
    <property type="entry name" value="Sterol_desaturase/TMEM195"/>
</dbReference>
<dbReference type="GO" id="GO:0008610">
    <property type="term" value="P:lipid biosynthetic process"/>
    <property type="evidence" value="ECO:0007669"/>
    <property type="project" value="InterPro"/>
</dbReference>
<dbReference type="GO" id="GO:0012505">
    <property type="term" value="C:endomembrane system"/>
    <property type="evidence" value="ECO:0007669"/>
    <property type="project" value="UniProtKB-SubCell"/>
</dbReference>
<evidence type="ECO:0000256" key="2">
    <source>
        <dbReference type="ARBA" id="ARBA00022692"/>
    </source>
</evidence>
<keyword evidence="3 7" id="KW-1133">Transmembrane helix</keyword>
<organism evidence="9 10">
    <name type="scientific">Dawidia soli</name>
    <dbReference type="NCBI Taxonomy" id="2782352"/>
    <lineage>
        <taxon>Bacteria</taxon>
        <taxon>Pseudomonadati</taxon>
        <taxon>Bacteroidota</taxon>
        <taxon>Cytophagia</taxon>
        <taxon>Cytophagales</taxon>
        <taxon>Chryseotaleaceae</taxon>
        <taxon>Dawidia</taxon>
    </lineage>
</organism>
<reference evidence="9 10" key="1">
    <citation type="submission" date="2021-05" db="EMBL/GenBank/DDBJ databases">
        <title>A Polyphasic approach of four new species of the genus Ohtaekwangia: Ohtaekwangia histidinii sp. nov., Ohtaekwangia cretensis sp. nov., Ohtaekwangia indiensis sp. nov., Ohtaekwangia reichenbachii sp. nov. from diverse environment.</title>
        <authorList>
            <person name="Octaviana S."/>
        </authorList>
    </citation>
    <scope>NUCLEOTIDE SEQUENCE [LARGE SCALE GENOMIC DNA]</scope>
    <source>
        <strain evidence="9 10">PWU37</strain>
    </source>
</reference>
<evidence type="ECO:0000259" key="8">
    <source>
        <dbReference type="Pfam" id="PF04116"/>
    </source>
</evidence>
<comment type="subcellular location">
    <subcellularLocation>
        <location evidence="1">Endomembrane system</location>
        <topology evidence="1">Multi-pass membrane protein</topology>
    </subcellularLocation>
</comment>
<evidence type="ECO:0000256" key="7">
    <source>
        <dbReference type="SAM" id="Phobius"/>
    </source>
</evidence>
<evidence type="ECO:0000256" key="6">
    <source>
        <dbReference type="ARBA" id="ARBA00023136"/>
    </source>
</evidence>
<dbReference type="GO" id="GO:0016020">
    <property type="term" value="C:membrane"/>
    <property type="evidence" value="ECO:0007669"/>
    <property type="project" value="GOC"/>
</dbReference>
<dbReference type="GO" id="GO:0006643">
    <property type="term" value="P:membrane lipid metabolic process"/>
    <property type="evidence" value="ECO:0007669"/>
    <property type="project" value="TreeGrafter"/>
</dbReference>
<evidence type="ECO:0000256" key="4">
    <source>
        <dbReference type="ARBA" id="ARBA00023002"/>
    </source>
</evidence>
<evidence type="ECO:0000256" key="3">
    <source>
        <dbReference type="ARBA" id="ARBA00022989"/>
    </source>
</evidence>
<dbReference type="AlphaFoldDB" id="A0AAP2GGI6"/>
<dbReference type="InterPro" id="IPR006694">
    <property type="entry name" value="Fatty_acid_hydroxylase"/>
</dbReference>
<evidence type="ECO:0000313" key="10">
    <source>
        <dbReference type="Proteomes" id="UP001319180"/>
    </source>
</evidence>
<feature type="domain" description="Fatty acid hydroxylase" evidence="8">
    <location>
        <begin position="91"/>
        <end position="224"/>
    </location>
</feature>
<proteinExistence type="predicted"/>
<dbReference type="PANTHER" id="PTHR21624">
    <property type="entry name" value="STEROL DESATURASE-RELATED PROTEIN"/>
    <property type="match status" value="1"/>
</dbReference>
<feature type="transmembrane region" description="Helical" evidence="7">
    <location>
        <begin position="307"/>
        <end position="329"/>
    </location>
</feature>
<dbReference type="EMBL" id="JAHESC010000073">
    <property type="protein sequence ID" value="MBT1690589.1"/>
    <property type="molecule type" value="Genomic_DNA"/>
</dbReference>
<gene>
    <name evidence="9" type="ORF">KK078_28755</name>
</gene>
<dbReference type="Pfam" id="PF04116">
    <property type="entry name" value="FA_hydroxylase"/>
    <property type="match status" value="1"/>
</dbReference>
<dbReference type="Proteomes" id="UP001319180">
    <property type="component" value="Unassembled WGS sequence"/>
</dbReference>
<feature type="transmembrane region" description="Helical" evidence="7">
    <location>
        <begin position="12"/>
        <end position="34"/>
    </location>
</feature>
<evidence type="ECO:0000313" key="9">
    <source>
        <dbReference type="EMBL" id="MBT1690589.1"/>
    </source>
</evidence>
<keyword evidence="4" id="KW-0560">Oxidoreductase</keyword>
<dbReference type="GO" id="GO:0050479">
    <property type="term" value="F:glyceryl-ether monooxygenase activity"/>
    <property type="evidence" value="ECO:0007669"/>
    <property type="project" value="TreeGrafter"/>
</dbReference>
<feature type="transmembrane region" description="Helical" evidence="7">
    <location>
        <begin position="88"/>
        <end position="105"/>
    </location>
</feature>
<protein>
    <submittedName>
        <fullName evidence="9">Sterol desaturase family protein</fullName>
    </submittedName>
</protein>
<evidence type="ECO:0000256" key="5">
    <source>
        <dbReference type="ARBA" id="ARBA00023098"/>
    </source>
</evidence>
<comment type="caution">
    <text evidence="9">The sequence shown here is derived from an EMBL/GenBank/DDBJ whole genome shotgun (WGS) entry which is preliminary data.</text>
</comment>